<evidence type="ECO:0000313" key="1">
    <source>
        <dbReference type="EMBL" id="ETK86048.1"/>
    </source>
</evidence>
<protein>
    <submittedName>
        <fullName evidence="1">Uncharacterized protein</fullName>
    </submittedName>
</protein>
<proteinExistence type="predicted"/>
<organism evidence="1">
    <name type="scientific">Phytophthora nicotianae</name>
    <name type="common">Potato buckeye rot agent</name>
    <name type="synonym">Phytophthora parasitica</name>
    <dbReference type="NCBI Taxonomy" id="4792"/>
    <lineage>
        <taxon>Eukaryota</taxon>
        <taxon>Sar</taxon>
        <taxon>Stramenopiles</taxon>
        <taxon>Oomycota</taxon>
        <taxon>Peronosporomycetes</taxon>
        <taxon>Peronosporales</taxon>
        <taxon>Peronosporaceae</taxon>
        <taxon>Phytophthora</taxon>
    </lineage>
</organism>
<sequence>MSTRCDTNLPLTRGCVATCDSQVHVHFADVYVPPIMGRRVGTRSGLWRLDFERASRLAVNNVNTSEKSFFKEYDGVSFG</sequence>
<name>W2GSR7_PHYNI</name>
<gene>
    <name evidence="1" type="ORF">L915_09299</name>
</gene>
<dbReference type="EMBL" id="KI686468">
    <property type="protein sequence ID" value="ETK86048.1"/>
    <property type="molecule type" value="Genomic_DNA"/>
</dbReference>
<dbReference type="Proteomes" id="UP000053236">
    <property type="component" value="Unassembled WGS sequence"/>
</dbReference>
<accession>W2GSR7</accession>
<reference evidence="1" key="1">
    <citation type="submission" date="2013-11" db="EMBL/GenBank/DDBJ databases">
        <title>The Genome Sequence of Phytophthora parasitica CJ02B3.</title>
        <authorList>
            <consortium name="The Broad Institute Genomics Platform"/>
            <person name="Russ C."/>
            <person name="Tyler B."/>
            <person name="Panabieres F."/>
            <person name="Shan W."/>
            <person name="Tripathy S."/>
            <person name="Grunwald N."/>
            <person name="Machado M."/>
            <person name="Johnson C.S."/>
            <person name="Arredondo F."/>
            <person name="Hong C."/>
            <person name="Coffey M."/>
            <person name="Young S.K."/>
            <person name="Zeng Q."/>
            <person name="Gargeya S."/>
            <person name="Fitzgerald M."/>
            <person name="Abouelleil A."/>
            <person name="Alvarado L."/>
            <person name="Chapman S.B."/>
            <person name="Gainer-Dewar J."/>
            <person name="Goldberg J."/>
            <person name="Griggs A."/>
            <person name="Gujja S."/>
            <person name="Hansen M."/>
            <person name="Howarth C."/>
            <person name="Imamovic A."/>
            <person name="Ireland A."/>
            <person name="Larimer J."/>
            <person name="McCowan C."/>
            <person name="Murphy C."/>
            <person name="Pearson M."/>
            <person name="Poon T.W."/>
            <person name="Priest M."/>
            <person name="Roberts A."/>
            <person name="Saif S."/>
            <person name="Shea T."/>
            <person name="Sykes S."/>
            <person name="Wortman J."/>
            <person name="Nusbaum C."/>
            <person name="Birren B."/>
        </authorList>
    </citation>
    <scope>NUCLEOTIDE SEQUENCE [LARGE SCALE GENOMIC DNA]</scope>
    <source>
        <strain evidence="1">CJ02B3</strain>
    </source>
</reference>
<dbReference type="AlphaFoldDB" id="W2GSR7"/>